<keyword evidence="5" id="KW-1185">Reference proteome</keyword>
<dbReference type="RefSeq" id="WP_308866500.1">
    <property type="nucleotide sequence ID" value="NZ_JAVFWO010000001.1"/>
</dbReference>
<dbReference type="PANTHER" id="PTHR33744:SF1">
    <property type="entry name" value="DNA-BINDING TRANSCRIPTIONAL ACTIVATOR ADER"/>
    <property type="match status" value="1"/>
</dbReference>
<dbReference type="Proteomes" id="UP001235133">
    <property type="component" value="Unassembled WGS sequence"/>
</dbReference>
<accession>A0ABU0YXP9</accession>
<dbReference type="EMBL" id="JAVFWO010000001">
    <property type="protein sequence ID" value="MDQ7877100.1"/>
    <property type="molecule type" value="Genomic_DNA"/>
</dbReference>
<dbReference type="Pfam" id="PF13556">
    <property type="entry name" value="HTH_30"/>
    <property type="match status" value="1"/>
</dbReference>
<sequence>MPDSGSWVRRLSPSAPVEEFEPDCLPETWNRTVAAIGVGPAAWVVELSDSLAPLALDPEISPARRDEALAEVRPTTQAVVMQALVALDQGLPVPTSVPPETAVQIARAVRRRVPVATILKYQRTSHAYLSDVLVEACRQLVPPEEQTQQLSQLSRLLVDHVSGFSLACTAAFIVEEQSWLASIDGSRGELVRSLLAGEPPAGDPSKTLRYDLSNRTHVGLVLRREARDDDASHEALARVAAALLTRIGATGQLVIPADEHEVWAWGSFVNPRDADVRSIGISPDTLVAVGRPASGLEGFRSTHENAGTAARVALLANAPHSRDRTVFFDDVRLTALLMADPVAAARFVQDELGALGGPREAVLRETVRVYLECNCSPASAATRLNVVKNTVVYRIRRAEELLGRSVKEQQGMLWSALHLAETFDLADASHPA</sequence>
<evidence type="ECO:0000313" key="4">
    <source>
        <dbReference type="EMBL" id="MDQ7877100.1"/>
    </source>
</evidence>
<dbReference type="InterPro" id="IPR041522">
    <property type="entry name" value="CdaR_GGDEF"/>
</dbReference>
<comment type="caution">
    <text evidence="4">The sequence shown here is derived from an EMBL/GenBank/DDBJ whole genome shotgun (WGS) entry which is preliminary data.</text>
</comment>
<gene>
    <name evidence="4" type="ORF">Q9R08_03840</name>
</gene>
<evidence type="ECO:0000259" key="3">
    <source>
        <dbReference type="Pfam" id="PF17853"/>
    </source>
</evidence>
<evidence type="ECO:0000259" key="2">
    <source>
        <dbReference type="Pfam" id="PF13556"/>
    </source>
</evidence>
<organism evidence="4 5">
    <name type="scientific">Microbacterium psychrotolerans</name>
    <dbReference type="NCBI Taxonomy" id="3068321"/>
    <lineage>
        <taxon>Bacteria</taxon>
        <taxon>Bacillati</taxon>
        <taxon>Actinomycetota</taxon>
        <taxon>Actinomycetes</taxon>
        <taxon>Micrococcales</taxon>
        <taxon>Microbacteriaceae</taxon>
        <taxon>Microbacterium</taxon>
    </lineage>
</organism>
<reference evidence="4 5" key="1">
    <citation type="submission" date="2023-08" db="EMBL/GenBank/DDBJ databases">
        <title>Microbacterium psychrotolerans sp. nov., a psychrotolerant bacterium isolated from soil in Heilongjiang Province, China.</title>
        <authorList>
            <person name="An P."/>
            <person name="Zhao D."/>
            <person name="Xiang H."/>
        </authorList>
    </citation>
    <scope>NUCLEOTIDE SEQUENCE [LARGE SCALE GENOMIC DNA]</scope>
    <source>
        <strain evidence="4 5">QXD-8</strain>
    </source>
</reference>
<feature type="domain" description="CdaR GGDEF-like" evidence="3">
    <location>
        <begin position="206"/>
        <end position="312"/>
    </location>
</feature>
<dbReference type="Gene3D" id="1.10.10.2840">
    <property type="entry name" value="PucR C-terminal helix-turn-helix domain"/>
    <property type="match status" value="1"/>
</dbReference>
<dbReference type="InterPro" id="IPR042070">
    <property type="entry name" value="PucR_C-HTH_sf"/>
</dbReference>
<proteinExistence type="inferred from homology"/>
<dbReference type="PANTHER" id="PTHR33744">
    <property type="entry name" value="CARBOHYDRATE DIACID REGULATOR"/>
    <property type="match status" value="1"/>
</dbReference>
<feature type="domain" description="PucR C-terminal helix-turn-helix" evidence="2">
    <location>
        <begin position="363"/>
        <end position="413"/>
    </location>
</feature>
<dbReference type="Pfam" id="PF17853">
    <property type="entry name" value="GGDEF_2"/>
    <property type="match status" value="1"/>
</dbReference>
<evidence type="ECO:0000313" key="5">
    <source>
        <dbReference type="Proteomes" id="UP001235133"/>
    </source>
</evidence>
<protein>
    <submittedName>
        <fullName evidence="4">Helix-turn-helix domain-containing protein</fullName>
    </submittedName>
</protein>
<evidence type="ECO:0000256" key="1">
    <source>
        <dbReference type="ARBA" id="ARBA00006754"/>
    </source>
</evidence>
<dbReference type="InterPro" id="IPR025736">
    <property type="entry name" value="PucR_C-HTH_dom"/>
</dbReference>
<dbReference type="InterPro" id="IPR051448">
    <property type="entry name" value="CdaR-like_regulators"/>
</dbReference>
<comment type="similarity">
    <text evidence="1">Belongs to the CdaR family.</text>
</comment>
<name>A0ABU0YXP9_9MICO</name>